<evidence type="ECO:0000256" key="10">
    <source>
        <dbReference type="RuleBase" id="RU000577"/>
    </source>
</evidence>
<dbReference type="InterPro" id="IPR018312">
    <property type="entry name" value="Chromosome_initiator_DnaA_CS"/>
</dbReference>
<dbReference type="SUPFAM" id="SSF48295">
    <property type="entry name" value="TrpR-like"/>
    <property type="match status" value="1"/>
</dbReference>
<dbReference type="PANTHER" id="PTHR30050">
    <property type="entry name" value="CHROMOSOMAL REPLICATION INITIATOR PROTEIN DNAA"/>
    <property type="match status" value="1"/>
</dbReference>
<feature type="binding site" evidence="8">
    <location>
        <position position="148"/>
    </location>
    <ligand>
        <name>ATP</name>
        <dbReference type="ChEBI" id="CHEBI:30616"/>
    </ligand>
</feature>
<comment type="subcellular location">
    <subcellularLocation>
        <location evidence="8">Cytoplasm</location>
    </subcellularLocation>
</comment>
<dbReference type="CDD" id="cd00009">
    <property type="entry name" value="AAA"/>
    <property type="match status" value="1"/>
</dbReference>
<dbReference type="Gene3D" id="1.10.8.60">
    <property type="match status" value="1"/>
</dbReference>
<dbReference type="GO" id="GO:0008289">
    <property type="term" value="F:lipid binding"/>
    <property type="evidence" value="ECO:0007669"/>
    <property type="project" value="UniProtKB-KW"/>
</dbReference>
<evidence type="ECO:0000313" key="14">
    <source>
        <dbReference type="EMBL" id="OGC54714.1"/>
    </source>
</evidence>
<dbReference type="NCBIfam" id="TIGR00362">
    <property type="entry name" value="DnaA"/>
    <property type="match status" value="1"/>
</dbReference>
<dbReference type="HAMAP" id="MF_00377">
    <property type="entry name" value="DnaA_bact"/>
    <property type="match status" value="1"/>
</dbReference>
<dbReference type="SMART" id="SM00382">
    <property type="entry name" value="AAA"/>
    <property type="match status" value="1"/>
</dbReference>
<dbReference type="GO" id="GO:0006270">
    <property type="term" value="P:DNA replication initiation"/>
    <property type="evidence" value="ECO:0007669"/>
    <property type="project" value="UniProtKB-UniRule"/>
</dbReference>
<dbReference type="STRING" id="1802619.A2797_01440"/>
<evidence type="ECO:0000313" key="15">
    <source>
        <dbReference type="Proteomes" id="UP000179005"/>
    </source>
</evidence>
<feature type="region of interest" description="Domain IV, binds dsDNA" evidence="8">
    <location>
        <begin position="319"/>
        <end position="439"/>
    </location>
</feature>
<gene>
    <name evidence="8" type="primary">dnaA</name>
    <name evidence="14" type="ORF">A2797_01440</name>
</gene>
<dbReference type="Proteomes" id="UP000179005">
    <property type="component" value="Unassembled WGS sequence"/>
</dbReference>
<dbReference type="Gene3D" id="3.30.300.180">
    <property type="match status" value="1"/>
</dbReference>
<comment type="caution">
    <text evidence="14">The sequence shown here is derived from an EMBL/GenBank/DDBJ whole genome shotgun (WGS) entry which is preliminary data.</text>
</comment>
<organism evidence="14 15">
    <name type="scientific">candidate division WWE3 bacterium RIFCSPHIGHO2_01_FULL_48_15</name>
    <dbReference type="NCBI Taxonomy" id="1802619"/>
    <lineage>
        <taxon>Bacteria</taxon>
        <taxon>Katanobacteria</taxon>
    </lineage>
</organism>
<dbReference type="FunFam" id="3.40.50.300:FF:000668">
    <property type="entry name" value="Chromosomal replication initiator protein DnaA"/>
    <property type="match status" value="1"/>
</dbReference>
<reference evidence="14 15" key="1">
    <citation type="journal article" date="2016" name="Nat. Commun.">
        <title>Thousands of microbial genomes shed light on interconnected biogeochemical processes in an aquifer system.</title>
        <authorList>
            <person name="Anantharaman K."/>
            <person name="Brown C.T."/>
            <person name="Hug L.A."/>
            <person name="Sharon I."/>
            <person name="Castelle C.J."/>
            <person name="Probst A.J."/>
            <person name="Thomas B.C."/>
            <person name="Singh A."/>
            <person name="Wilkins M.J."/>
            <person name="Karaoz U."/>
            <person name="Brodie E.L."/>
            <person name="Williams K.H."/>
            <person name="Hubbard S.S."/>
            <person name="Banfield J.F."/>
        </authorList>
    </citation>
    <scope>NUCLEOTIDE SEQUENCE [LARGE SCALE GENOMIC DNA]</scope>
</reference>
<comment type="domain">
    <text evidence="8">Domain I is involved in oligomerization and binding regulators, domain II is flexibile and of varying length in different bacteria, domain III forms the AAA+ region, while domain IV binds dsDNA.</text>
</comment>
<evidence type="ECO:0000259" key="13">
    <source>
        <dbReference type="SMART" id="SM00760"/>
    </source>
</evidence>
<dbReference type="InterPro" id="IPR001957">
    <property type="entry name" value="Chromosome_initiator_DnaA"/>
</dbReference>
<feature type="domain" description="Chromosomal replication initiator DnaA C-terminal" evidence="13">
    <location>
        <begin position="344"/>
        <end position="413"/>
    </location>
</feature>
<evidence type="ECO:0000256" key="11">
    <source>
        <dbReference type="RuleBase" id="RU004227"/>
    </source>
</evidence>
<dbReference type="GO" id="GO:0006275">
    <property type="term" value="P:regulation of DNA replication"/>
    <property type="evidence" value="ECO:0007669"/>
    <property type="project" value="UniProtKB-UniRule"/>
</dbReference>
<evidence type="ECO:0000256" key="7">
    <source>
        <dbReference type="ARBA" id="ARBA00023125"/>
    </source>
</evidence>
<keyword evidence="5 8" id="KW-0067">ATP-binding</keyword>
<evidence type="ECO:0000256" key="1">
    <source>
        <dbReference type="ARBA" id="ARBA00006583"/>
    </source>
</evidence>
<keyword evidence="2 8" id="KW-0963">Cytoplasm</keyword>
<dbReference type="Pfam" id="PF08299">
    <property type="entry name" value="Bac_DnaA_C"/>
    <property type="match status" value="1"/>
</dbReference>
<dbReference type="InterPro" id="IPR013159">
    <property type="entry name" value="DnaA_C"/>
</dbReference>
<evidence type="ECO:0000256" key="3">
    <source>
        <dbReference type="ARBA" id="ARBA00022705"/>
    </source>
</evidence>
<dbReference type="InterPro" id="IPR027417">
    <property type="entry name" value="P-loop_NTPase"/>
</dbReference>
<dbReference type="InterPro" id="IPR003593">
    <property type="entry name" value="AAA+_ATPase"/>
</dbReference>
<dbReference type="InterPro" id="IPR038454">
    <property type="entry name" value="DnaA_N_sf"/>
</dbReference>
<keyword evidence="3 8" id="KW-0235">DNA replication</keyword>
<accession>A0A1F4VC14</accession>
<comment type="subunit">
    <text evidence="8">Oligomerizes as a right-handed, spiral filament on DNA at oriC.</text>
</comment>
<name>A0A1F4VC14_UNCKA</name>
<proteinExistence type="inferred from homology"/>
<evidence type="ECO:0000259" key="12">
    <source>
        <dbReference type="SMART" id="SM00382"/>
    </source>
</evidence>
<evidence type="ECO:0000256" key="4">
    <source>
        <dbReference type="ARBA" id="ARBA00022741"/>
    </source>
</evidence>
<comment type="caution">
    <text evidence="8">Lacks conserved residue(s) required for the propagation of feature annotation.</text>
</comment>
<dbReference type="AlphaFoldDB" id="A0A1F4VC14"/>
<evidence type="ECO:0000256" key="9">
    <source>
        <dbReference type="NCBIfam" id="TIGR00362"/>
    </source>
</evidence>
<protein>
    <recommendedName>
        <fullName evidence="8 9">Chromosomal replication initiator protein DnaA</fullName>
    </recommendedName>
</protein>
<dbReference type="PROSITE" id="PS01008">
    <property type="entry name" value="DNAA"/>
    <property type="match status" value="1"/>
</dbReference>
<evidence type="ECO:0000256" key="6">
    <source>
        <dbReference type="ARBA" id="ARBA00023121"/>
    </source>
</evidence>
<dbReference type="GO" id="GO:0005886">
    <property type="term" value="C:plasma membrane"/>
    <property type="evidence" value="ECO:0007669"/>
    <property type="project" value="TreeGrafter"/>
</dbReference>
<evidence type="ECO:0000256" key="5">
    <source>
        <dbReference type="ARBA" id="ARBA00022840"/>
    </source>
</evidence>
<evidence type="ECO:0000256" key="8">
    <source>
        <dbReference type="HAMAP-Rule" id="MF_00377"/>
    </source>
</evidence>
<dbReference type="InterPro" id="IPR010921">
    <property type="entry name" value="Trp_repressor/repl_initiator"/>
</dbReference>
<feature type="domain" description="AAA+ ATPase" evidence="12">
    <location>
        <begin position="134"/>
        <end position="267"/>
    </location>
</feature>
<feature type="region of interest" description="Domain I, interacts with DnaA modulators" evidence="8">
    <location>
        <begin position="1"/>
        <end position="96"/>
    </location>
</feature>
<evidence type="ECO:0000256" key="2">
    <source>
        <dbReference type="ARBA" id="ARBA00022490"/>
    </source>
</evidence>
<comment type="function">
    <text evidence="8 10">Plays an essential role in the initiation and regulation of chromosomal replication. ATP-DnaA binds to the origin of replication (oriC) to initiate formation of the DNA replication initiation complex once per cell cycle. Binds the DnaA box (a 9 base pair repeat at the origin) and separates the double-stranded (ds)DNA. Forms a right-handed helical filament on oriC DNA; dsDNA binds to the exterior of the filament while single-stranded (ss)DNA is stabiized in the filament's interior. The ATP-DnaA-oriC complex binds and stabilizes one strand of the AT-rich DNA unwinding element (DUE), permitting loading of DNA polymerase. After initiation quickly degrades to an ADP-DnaA complex that is not apt for DNA replication. Binds acidic phospholipids.</text>
</comment>
<sequence>MQEKEIWKNTLSSLETELSKAVVGTFFRGTELGFLENGIAKILCLNRLSADYLRARYGEAVEAKLSDITGREWSLSFEVKPTTVQKPKELGPIFRTSSHDGLFPSYTFENFVVGLSNQLAAGIAQAVSAKPGQLHNPLFLHSRVGLGKTHLMHAIGNAVKQTQPDAEILYCPAERFTNELISAIQDRRSTASFRRKYRSVDVLLVDDIQFLAGREASQEEFFNTFNELYLSGRQVILTSDRNPTEIQKLEERLVSRFSGGMVADIQEPDLDLRLAILKRKAKEREVDIPGETLFALADQLSGNIRQLEGALNQLLTVALAQNTPPSAELAATLGQNVIRQEVRGPEEIISAVARRFQVDLINLRSGKRTKENVFARQVAAHFLRTVGQLSLKKIGELLGGRDHSTILHGLKKVELELSRNPILRNQIDAVRVEILGKTS</sequence>
<keyword evidence="4 8" id="KW-0547">Nucleotide-binding</keyword>
<dbReference type="EMBL" id="MEVC01000018">
    <property type="protein sequence ID" value="OGC54714.1"/>
    <property type="molecule type" value="Genomic_DNA"/>
</dbReference>
<dbReference type="GO" id="GO:0003688">
    <property type="term" value="F:DNA replication origin binding"/>
    <property type="evidence" value="ECO:0007669"/>
    <property type="project" value="UniProtKB-UniRule"/>
</dbReference>
<dbReference type="PANTHER" id="PTHR30050:SF2">
    <property type="entry name" value="CHROMOSOMAL REPLICATION INITIATOR PROTEIN DNAA"/>
    <property type="match status" value="1"/>
</dbReference>
<dbReference type="GO" id="GO:0005737">
    <property type="term" value="C:cytoplasm"/>
    <property type="evidence" value="ECO:0007669"/>
    <property type="project" value="UniProtKB-SubCell"/>
</dbReference>
<dbReference type="GO" id="GO:0005524">
    <property type="term" value="F:ATP binding"/>
    <property type="evidence" value="ECO:0007669"/>
    <property type="project" value="UniProtKB-UniRule"/>
</dbReference>
<dbReference type="SMART" id="SM00760">
    <property type="entry name" value="Bac_DnaA_C"/>
    <property type="match status" value="1"/>
</dbReference>
<dbReference type="InterPro" id="IPR020591">
    <property type="entry name" value="Chromosome_initiator_DnaA-like"/>
</dbReference>
<comment type="similarity">
    <text evidence="1 8 11">Belongs to the DnaA family.</text>
</comment>
<feature type="binding site" evidence="8">
    <location>
        <position position="149"/>
    </location>
    <ligand>
        <name>ATP</name>
        <dbReference type="ChEBI" id="CHEBI:30616"/>
    </ligand>
</feature>
<keyword evidence="7 8" id="KW-0238">DNA-binding</keyword>
<dbReference type="Gene3D" id="3.40.50.300">
    <property type="entry name" value="P-loop containing nucleotide triphosphate hydrolases"/>
    <property type="match status" value="1"/>
</dbReference>
<keyword evidence="6 8" id="KW-0446">Lipid-binding</keyword>
<dbReference type="PRINTS" id="PR00051">
    <property type="entry name" value="DNAA"/>
</dbReference>
<feature type="binding site" evidence="8">
    <location>
        <position position="147"/>
    </location>
    <ligand>
        <name>ATP</name>
        <dbReference type="ChEBI" id="CHEBI:30616"/>
    </ligand>
</feature>
<feature type="binding site" evidence="8">
    <location>
        <position position="145"/>
    </location>
    <ligand>
        <name>ATP</name>
        <dbReference type="ChEBI" id="CHEBI:30616"/>
    </ligand>
</feature>
<dbReference type="CDD" id="cd06571">
    <property type="entry name" value="Bac_DnaA_C"/>
    <property type="match status" value="1"/>
</dbReference>
<dbReference type="Gene3D" id="1.10.1750.10">
    <property type="match status" value="1"/>
</dbReference>
<dbReference type="SUPFAM" id="SSF52540">
    <property type="entry name" value="P-loop containing nucleoside triphosphate hydrolases"/>
    <property type="match status" value="1"/>
</dbReference>
<dbReference type="Pfam" id="PF00308">
    <property type="entry name" value="Bac_DnaA"/>
    <property type="match status" value="1"/>
</dbReference>
<dbReference type="InterPro" id="IPR013317">
    <property type="entry name" value="DnaA_dom"/>
</dbReference>